<dbReference type="InterPro" id="IPR007159">
    <property type="entry name" value="SpoVT-AbrB_dom"/>
</dbReference>
<dbReference type="Gene3D" id="2.10.260.10">
    <property type="match status" value="1"/>
</dbReference>
<dbReference type="AlphaFoldDB" id="A0A2S9GWG2"/>
<dbReference type="RefSeq" id="WP_105533087.1">
    <property type="nucleotide sequence ID" value="NZ_PUGF01000017.1"/>
</dbReference>
<evidence type="ECO:0000313" key="2">
    <source>
        <dbReference type="EMBL" id="PRC91996.1"/>
    </source>
</evidence>
<dbReference type="PANTHER" id="PTHR40516">
    <property type="entry name" value="ANTITOXIN CHPS-RELATED"/>
    <property type="match status" value="1"/>
</dbReference>
<dbReference type="Pfam" id="PF04014">
    <property type="entry name" value="MazE_antitoxin"/>
    <property type="match status" value="1"/>
</dbReference>
<feature type="domain" description="SpoVT-AbrB" evidence="1">
    <location>
        <begin position="6"/>
        <end position="51"/>
    </location>
</feature>
<gene>
    <name evidence="2" type="ORF">S2091_3338</name>
</gene>
<evidence type="ECO:0000259" key="1">
    <source>
        <dbReference type="SMART" id="SM00966"/>
    </source>
</evidence>
<dbReference type="InterPro" id="IPR037914">
    <property type="entry name" value="SpoVT-AbrB_sf"/>
</dbReference>
<accession>A0A2S9GWG2</accession>
<dbReference type="GO" id="GO:0003677">
    <property type="term" value="F:DNA binding"/>
    <property type="evidence" value="ECO:0007669"/>
    <property type="project" value="InterPro"/>
</dbReference>
<reference evidence="2 3" key="1">
    <citation type="submission" date="2018-02" db="EMBL/GenBank/DDBJ databases">
        <title>Solimicrobium silvestre gen. nov., sp. nov., isolated from alpine forest soil.</title>
        <authorList>
            <person name="Margesin R."/>
            <person name="Albuquerque L."/>
            <person name="Zhang D.-C."/>
            <person name="Froufe H.J.C."/>
            <person name="Severino R."/>
            <person name="Roxo I."/>
            <person name="Egas C."/>
            <person name="Da Costa M.S."/>
        </authorList>
    </citation>
    <scope>NUCLEOTIDE SEQUENCE [LARGE SCALE GENOMIC DNA]</scope>
    <source>
        <strain evidence="2 3">S20-91</strain>
    </source>
</reference>
<evidence type="ECO:0000313" key="3">
    <source>
        <dbReference type="Proteomes" id="UP000237839"/>
    </source>
</evidence>
<keyword evidence="3" id="KW-1185">Reference proteome</keyword>
<protein>
    <submittedName>
        <fullName evidence="2">Growth regulator</fullName>
    </submittedName>
</protein>
<dbReference type="OrthoDB" id="9795766at2"/>
<dbReference type="EMBL" id="PUGF01000017">
    <property type="protein sequence ID" value="PRC91996.1"/>
    <property type="molecule type" value="Genomic_DNA"/>
</dbReference>
<comment type="caution">
    <text evidence="2">The sequence shown here is derived from an EMBL/GenBank/DDBJ whole genome shotgun (WGS) entry which is preliminary data.</text>
</comment>
<dbReference type="InterPro" id="IPR039052">
    <property type="entry name" value="Antitox_PemI-like"/>
</dbReference>
<dbReference type="Proteomes" id="UP000237839">
    <property type="component" value="Unassembled WGS sequence"/>
</dbReference>
<organism evidence="2 3">
    <name type="scientific">Solimicrobium silvestre</name>
    <dbReference type="NCBI Taxonomy" id="2099400"/>
    <lineage>
        <taxon>Bacteria</taxon>
        <taxon>Pseudomonadati</taxon>
        <taxon>Pseudomonadota</taxon>
        <taxon>Betaproteobacteria</taxon>
        <taxon>Burkholderiales</taxon>
        <taxon>Oxalobacteraceae</taxon>
        <taxon>Solimicrobium</taxon>
    </lineage>
</organism>
<proteinExistence type="predicted"/>
<dbReference type="GO" id="GO:0097351">
    <property type="term" value="F:toxin sequestering activity"/>
    <property type="evidence" value="ECO:0007669"/>
    <property type="project" value="InterPro"/>
</dbReference>
<dbReference type="PANTHER" id="PTHR40516:SF1">
    <property type="entry name" value="ANTITOXIN CHPS-RELATED"/>
    <property type="match status" value="1"/>
</dbReference>
<dbReference type="SUPFAM" id="SSF89447">
    <property type="entry name" value="AbrB/MazE/MraZ-like"/>
    <property type="match status" value="1"/>
</dbReference>
<name>A0A2S9GWG2_9BURK</name>
<dbReference type="SMART" id="SM00966">
    <property type="entry name" value="SpoVT_AbrB"/>
    <property type="match status" value="1"/>
</dbReference>
<sequence>MELSIQKWGNSAAVRLPTELLGMLKVTLGDKLSVDVRPDGIMLKAKRPAYALTDLVAQCDMTASEPADLAAWNNIKPVGREVW</sequence>